<keyword evidence="3" id="KW-0813">Transport</keyword>
<dbReference type="Gene3D" id="1.10.287.470">
    <property type="entry name" value="Helix hairpin bin"/>
    <property type="match status" value="1"/>
</dbReference>
<dbReference type="InterPro" id="IPR058627">
    <property type="entry name" value="MdtA-like_C"/>
</dbReference>
<dbReference type="InterPro" id="IPR006143">
    <property type="entry name" value="RND_pump_MFP"/>
</dbReference>
<gene>
    <name evidence="7" type="ordered locus">Runsl_0976</name>
</gene>
<evidence type="ECO:0000313" key="7">
    <source>
        <dbReference type="EMBL" id="AEI47407.1"/>
    </source>
</evidence>
<protein>
    <submittedName>
        <fullName evidence="7">Efflux transporter, RND family, MFP subunit</fullName>
    </submittedName>
</protein>
<dbReference type="GO" id="GO:1990281">
    <property type="term" value="C:efflux pump complex"/>
    <property type="evidence" value="ECO:0007669"/>
    <property type="project" value="TreeGrafter"/>
</dbReference>
<keyword evidence="4" id="KW-0175">Coiled coil</keyword>
<evidence type="ECO:0000256" key="4">
    <source>
        <dbReference type="SAM" id="Coils"/>
    </source>
</evidence>
<dbReference type="Pfam" id="PF25917">
    <property type="entry name" value="BSH_RND"/>
    <property type="match status" value="1"/>
</dbReference>
<evidence type="ECO:0000259" key="5">
    <source>
        <dbReference type="Pfam" id="PF25917"/>
    </source>
</evidence>
<dbReference type="AlphaFoldDB" id="A0A7U3ZHU2"/>
<evidence type="ECO:0000259" key="6">
    <source>
        <dbReference type="Pfam" id="PF25967"/>
    </source>
</evidence>
<dbReference type="PANTHER" id="PTHR30469:SF15">
    <property type="entry name" value="HLYD FAMILY OF SECRETION PROTEINS"/>
    <property type="match status" value="1"/>
</dbReference>
<dbReference type="GO" id="GO:0015562">
    <property type="term" value="F:efflux transmembrane transporter activity"/>
    <property type="evidence" value="ECO:0007669"/>
    <property type="project" value="TreeGrafter"/>
</dbReference>
<feature type="coiled-coil region" evidence="4">
    <location>
        <begin position="147"/>
        <end position="205"/>
    </location>
</feature>
<dbReference type="Gene3D" id="2.40.30.170">
    <property type="match status" value="1"/>
</dbReference>
<dbReference type="SUPFAM" id="SSF111369">
    <property type="entry name" value="HlyD-like secretion proteins"/>
    <property type="match status" value="1"/>
</dbReference>
<evidence type="ECO:0000256" key="1">
    <source>
        <dbReference type="ARBA" id="ARBA00004196"/>
    </source>
</evidence>
<dbReference type="KEGG" id="rsi:Runsl_0976"/>
<feature type="domain" description="Multidrug resistance protein MdtA-like barrel-sandwich hybrid" evidence="5">
    <location>
        <begin position="113"/>
        <end position="240"/>
    </location>
</feature>
<dbReference type="InterPro" id="IPR058625">
    <property type="entry name" value="MdtA-like_BSH"/>
</dbReference>
<comment type="similarity">
    <text evidence="2">Belongs to the membrane fusion protein (MFP) (TC 8.A.1) family.</text>
</comment>
<dbReference type="EMBL" id="CP002859">
    <property type="protein sequence ID" value="AEI47407.1"/>
    <property type="molecule type" value="Genomic_DNA"/>
</dbReference>
<reference evidence="8" key="1">
    <citation type="submission" date="2011-06" db="EMBL/GenBank/DDBJ databases">
        <title>The complete genome of chromosome of Runella slithyformis DSM 19594.</title>
        <authorList>
            <consortium name="US DOE Joint Genome Institute (JGI-PGF)"/>
            <person name="Lucas S."/>
            <person name="Han J."/>
            <person name="Lapidus A."/>
            <person name="Bruce D."/>
            <person name="Goodwin L."/>
            <person name="Pitluck S."/>
            <person name="Peters L."/>
            <person name="Kyrpides N."/>
            <person name="Mavromatis K."/>
            <person name="Ivanova N."/>
            <person name="Ovchinnikova G."/>
            <person name="Zhang X."/>
            <person name="Misra M."/>
            <person name="Detter J.C."/>
            <person name="Tapia R."/>
            <person name="Han C."/>
            <person name="Land M."/>
            <person name="Hauser L."/>
            <person name="Markowitz V."/>
            <person name="Cheng J.-F."/>
            <person name="Hugenholtz P."/>
            <person name="Woyke T."/>
            <person name="Wu D."/>
            <person name="Tindall B."/>
            <person name="Faehrich R."/>
            <person name="Brambilla E."/>
            <person name="Klenk H.-P."/>
            <person name="Eisen J.A."/>
        </authorList>
    </citation>
    <scope>NUCLEOTIDE SEQUENCE [LARGE SCALE GENOMIC DNA]</scope>
    <source>
        <strain evidence="8">ATCC 29530 / DSM 19594 / LMG 11500 / NCIMB 11436 / LSU 4</strain>
    </source>
</reference>
<dbReference type="Proteomes" id="UP000000493">
    <property type="component" value="Chromosome"/>
</dbReference>
<comment type="subcellular location">
    <subcellularLocation>
        <location evidence="1">Cell envelope</location>
    </subcellularLocation>
</comment>
<feature type="coiled-coil region" evidence="4">
    <location>
        <begin position="45"/>
        <end position="72"/>
    </location>
</feature>
<evidence type="ECO:0000256" key="3">
    <source>
        <dbReference type="ARBA" id="ARBA00022448"/>
    </source>
</evidence>
<dbReference type="Gene3D" id="2.40.420.20">
    <property type="match status" value="1"/>
</dbReference>
<sequence>MKFSLLGAEEVDIQTIHFMKTQYIFLLTATLFITACGGEKKPNTLAEKKEALAKLKADSKALTEKITALETELKATDPSMKAAEKVIPVVTTALEPKSFKSFIEIQGTVETKNTATATPRMAGTYTTVYVKEGQTVKAGQLLAKIDNAILRDQIAALKQQMELANTVYDKQKSLWDQKIGTEIQFLQAKNNKESLEKNLAVLNTQIELYNVYAPISGAVEKVMAKTGEVAAPGMPLASIVNLGSLKATANVPDTYLSNIKMGDAVRVNLPDIGREINARITFISKLVNPANRTFKIEASIPTTADIKPNMLSVLNIADINKSNALVIKQNYIQSTEFGDVVYVAETEGNKKVAKARKIKTGVSYNGEIEITEGLRAGDLIVTEGYQDLVDGQVISY</sequence>
<evidence type="ECO:0000313" key="8">
    <source>
        <dbReference type="Proteomes" id="UP000000493"/>
    </source>
</evidence>
<dbReference type="Gene3D" id="2.40.50.100">
    <property type="match status" value="1"/>
</dbReference>
<reference evidence="7 8" key="2">
    <citation type="journal article" date="2012" name="Stand. Genomic Sci.">
        <title>Complete genome sequence of the aquatic bacterium Runella slithyformis type strain (LSU 4(T)).</title>
        <authorList>
            <person name="Copeland A."/>
            <person name="Zhang X."/>
            <person name="Misra M."/>
            <person name="Lapidus A."/>
            <person name="Nolan M."/>
            <person name="Lucas S."/>
            <person name="Deshpande S."/>
            <person name="Cheng J.F."/>
            <person name="Tapia R."/>
            <person name="Goodwin L.A."/>
            <person name="Pitluck S."/>
            <person name="Liolios K."/>
            <person name="Pagani I."/>
            <person name="Ivanova N."/>
            <person name="Mikhailova N."/>
            <person name="Pati A."/>
            <person name="Chen A."/>
            <person name="Palaniappan K."/>
            <person name="Land M."/>
            <person name="Hauser L."/>
            <person name="Pan C."/>
            <person name="Jeffries C.D."/>
            <person name="Detter J.C."/>
            <person name="Brambilla E.M."/>
            <person name="Rohde M."/>
            <person name="Djao O.D."/>
            <person name="Goker M."/>
            <person name="Sikorski J."/>
            <person name="Tindall B.J."/>
            <person name="Woyke T."/>
            <person name="Bristow J."/>
            <person name="Eisen J.A."/>
            <person name="Markowitz V."/>
            <person name="Hugenholtz P."/>
            <person name="Kyrpides N.C."/>
            <person name="Klenk H.P."/>
            <person name="Mavromatis K."/>
        </authorList>
    </citation>
    <scope>NUCLEOTIDE SEQUENCE [LARGE SCALE GENOMIC DNA]</scope>
    <source>
        <strain evidence="8">ATCC 29530 / DSM 19594 / LMG 11500 / NCIMB 11436 / LSU 4</strain>
    </source>
</reference>
<feature type="domain" description="Multidrug resistance protein MdtA-like C-terminal permuted SH3" evidence="6">
    <location>
        <begin position="323"/>
        <end position="386"/>
    </location>
</feature>
<name>A0A7U3ZHU2_RUNSL</name>
<keyword evidence="8" id="KW-1185">Reference proteome</keyword>
<accession>A0A7U3ZHU2</accession>
<evidence type="ECO:0000256" key="2">
    <source>
        <dbReference type="ARBA" id="ARBA00009477"/>
    </source>
</evidence>
<organism evidence="7 8">
    <name type="scientific">Runella slithyformis (strain ATCC 29530 / DSM 19594 / LMG 11500 / NCIMB 11436 / LSU 4)</name>
    <dbReference type="NCBI Taxonomy" id="761193"/>
    <lineage>
        <taxon>Bacteria</taxon>
        <taxon>Pseudomonadati</taxon>
        <taxon>Bacteroidota</taxon>
        <taxon>Cytophagia</taxon>
        <taxon>Cytophagales</taxon>
        <taxon>Spirosomataceae</taxon>
        <taxon>Runella</taxon>
    </lineage>
</organism>
<dbReference type="NCBIfam" id="TIGR01730">
    <property type="entry name" value="RND_mfp"/>
    <property type="match status" value="1"/>
</dbReference>
<dbReference type="PANTHER" id="PTHR30469">
    <property type="entry name" value="MULTIDRUG RESISTANCE PROTEIN MDTA"/>
    <property type="match status" value="1"/>
</dbReference>
<dbReference type="Pfam" id="PF25967">
    <property type="entry name" value="RND-MFP_C"/>
    <property type="match status" value="1"/>
</dbReference>
<proteinExistence type="inferred from homology"/>